<accession>A0ABY3RS41</accession>
<keyword evidence="2" id="KW-1185">Reference proteome</keyword>
<organism evidence="1 2">
    <name type="scientific">Microbacterium resistens</name>
    <dbReference type="NCBI Taxonomy" id="156977"/>
    <lineage>
        <taxon>Bacteria</taxon>
        <taxon>Bacillati</taxon>
        <taxon>Actinomycetota</taxon>
        <taxon>Actinomycetes</taxon>
        <taxon>Micrococcales</taxon>
        <taxon>Microbacteriaceae</taxon>
        <taxon>Microbacterium</taxon>
    </lineage>
</organism>
<name>A0ABY3RS41_9MICO</name>
<protein>
    <submittedName>
        <fullName evidence="1">Tryptophan synthase subunit alpha</fullName>
    </submittedName>
</protein>
<gene>
    <name evidence="1" type="ORF">K8F61_13625</name>
</gene>
<evidence type="ECO:0000313" key="2">
    <source>
        <dbReference type="Proteomes" id="UP001199642"/>
    </source>
</evidence>
<evidence type="ECO:0000313" key="1">
    <source>
        <dbReference type="EMBL" id="UGS25695.1"/>
    </source>
</evidence>
<proteinExistence type="predicted"/>
<dbReference type="EMBL" id="CP082781">
    <property type="protein sequence ID" value="UGS25695.1"/>
    <property type="molecule type" value="Genomic_DNA"/>
</dbReference>
<dbReference type="Proteomes" id="UP001199642">
    <property type="component" value="Chromosome"/>
</dbReference>
<dbReference type="RefSeq" id="WP_067246205.1">
    <property type="nucleotide sequence ID" value="NZ_CP082781.1"/>
</dbReference>
<sequence>MTDSPTRRASLEVLRAEAADERAVLVQERLHGGEDPWEFMEELPTVDELVVLLLRAEDLGSQRRPDPEENFRVLRRIALDFPPLTPVVWRFLGHRTSHRRWDAAVRGNAS</sequence>
<reference evidence="1 2" key="1">
    <citation type="submission" date="2023-01" db="EMBL/GenBank/DDBJ databases">
        <title>Characterization of estradiol degrading bacteria Microbacterium sp. MZT7 and reveal degrading genes through genome analysis.</title>
        <authorList>
            <person name="Hao P."/>
            <person name="Gao Y."/>
        </authorList>
    </citation>
    <scope>NUCLEOTIDE SEQUENCE [LARGE SCALE GENOMIC DNA]</scope>
    <source>
        <strain evidence="1 2">MZT7</strain>
    </source>
</reference>